<keyword evidence="5" id="KW-1185">Reference proteome</keyword>
<keyword evidence="1" id="KW-0175">Coiled coil</keyword>
<proteinExistence type="predicted"/>
<reference evidence="4 5" key="1">
    <citation type="submission" date="2017-12" db="EMBL/GenBank/DDBJ databases">
        <title>Hemimetabolous genomes reveal molecular basis of termite eusociality.</title>
        <authorList>
            <person name="Harrison M.C."/>
            <person name="Jongepier E."/>
            <person name="Robertson H.M."/>
            <person name="Arning N."/>
            <person name="Bitard-Feildel T."/>
            <person name="Chao H."/>
            <person name="Childers C.P."/>
            <person name="Dinh H."/>
            <person name="Doddapaneni H."/>
            <person name="Dugan S."/>
            <person name="Gowin J."/>
            <person name="Greiner C."/>
            <person name="Han Y."/>
            <person name="Hu H."/>
            <person name="Hughes D.S.T."/>
            <person name="Huylmans A.-K."/>
            <person name="Kemena C."/>
            <person name="Kremer L.P.M."/>
            <person name="Lee S.L."/>
            <person name="Lopez-Ezquerra A."/>
            <person name="Mallet L."/>
            <person name="Monroy-Kuhn J.M."/>
            <person name="Moser A."/>
            <person name="Murali S.C."/>
            <person name="Muzny D.M."/>
            <person name="Otani S."/>
            <person name="Piulachs M.-D."/>
            <person name="Poelchau M."/>
            <person name="Qu J."/>
            <person name="Schaub F."/>
            <person name="Wada-Katsumata A."/>
            <person name="Worley K.C."/>
            <person name="Xie Q."/>
            <person name="Ylla G."/>
            <person name="Poulsen M."/>
            <person name="Gibbs R.A."/>
            <person name="Schal C."/>
            <person name="Richards S."/>
            <person name="Belles X."/>
            <person name="Korb J."/>
            <person name="Bornberg-Bauer E."/>
        </authorList>
    </citation>
    <scope>NUCLEOTIDE SEQUENCE [LARGE SCALE GENOMIC DNA]</scope>
    <source>
        <tissue evidence="4">Whole body</tissue>
    </source>
</reference>
<dbReference type="EMBL" id="NEVH01018417">
    <property type="protein sequence ID" value="PNF23321.1"/>
    <property type="molecule type" value="Genomic_DNA"/>
</dbReference>
<feature type="compositionally biased region" description="Basic and acidic residues" evidence="2">
    <location>
        <begin position="9"/>
        <end position="20"/>
    </location>
</feature>
<feature type="region of interest" description="Disordered" evidence="2">
    <location>
        <begin position="154"/>
        <end position="174"/>
    </location>
</feature>
<organism evidence="4 5">
    <name type="scientific">Cryptotermes secundus</name>
    <dbReference type="NCBI Taxonomy" id="105785"/>
    <lineage>
        <taxon>Eukaryota</taxon>
        <taxon>Metazoa</taxon>
        <taxon>Ecdysozoa</taxon>
        <taxon>Arthropoda</taxon>
        <taxon>Hexapoda</taxon>
        <taxon>Insecta</taxon>
        <taxon>Pterygota</taxon>
        <taxon>Neoptera</taxon>
        <taxon>Polyneoptera</taxon>
        <taxon>Dictyoptera</taxon>
        <taxon>Blattodea</taxon>
        <taxon>Blattoidea</taxon>
        <taxon>Termitoidae</taxon>
        <taxon>Kalotermitidae</taxon>
        <taxon>Cryptotermitinae</taxon>
        <taxon>Cryptotermes</taxon>
    </lineage>
</organism>
<dbReference type="PANTHER" id="PTHR45904">
    <property type="entry name" value="TRNA (URACIL-5-)-METHYLTRANSFERASE"/>
    <property type="match status" value="1"/>
</dbReference>
<protein>
    <recommendedName>
        <fullName evidence="3">CARD domain-containing protein</fullName>
    </recommendedName>
</protein>
<feature type="domain" description="CARD" evidence="3">
    <location>
        <begin position="911"/>
        <end position="1020"/>
    </location>
</feature>
<dbReference type="STRING" id="105785.A0A2J7Q406"/>
<feature type="region of interest" description="Disordered" evidence="2">
    <location>
        <begin position="1"/>
        <end position="41"/>
    </location>
</feature>
<dbReference type="SUPFAM" id="SSF53335">
    <property type="entry name" value="S-adenosyl-L-methionine-dependent methyltransferases"/>
    <property type="match status" value="1"/>
</dbReference>
<accession>A0A2J7Q406</accession>
<dbReference type="GO" id="GO:0042981">
    <property type="term" value="P:regulation of apoptotic process"/>
    <property type="evidence" value="ECO:0007669"/>
    <property type="project" value="InterPro"/>
</dbReference>
<evidence type="ECO:0000313" key="4">
    <source>
        <dbReference type="EMBL" id="PNF23321.1"/>
    </source>
</evidence>
<dbReference type="InterPro" id="IPR045850">
    <property type="entry name" value="TRM2_met"/>
</dbReference>
<dbReference type="InterPro" id="IPR019410">
    <property type="entry name" value="Methyltransf_16"/>
</dbReference>
<dbReference type="CDD" id="cd02440">
    <property type="entry name" value="AdoMet_MTases"/>
    <property type="match status" value="1"/>
</dbReference>
<dbReference type="InterPro" id="IPR029063">
    <property type="entry name" value="SAM-dependent_MTases_sf"/>
</dbReference>
<evidence type="ECO:0000256" key="2">
    <source>
        <dbReference type="SAM" id="MobiDB-lite"/>
    </source>
</evidence>
<dbReference type="OrthoDB" id="10250660at2759"/>
<dbReference type="PROSITE" id="PS50209">
    <property type="entry name" value="CARD"/>
    <property type="match status" value="1"/>
</dbReference>
<evidence type="ECO:0000259" key="3">
    <source>
        <dbReference type="PROSITE" id="PS50209"/>
    </source>
</evidence>
<dbReference type="Proteomes" id="UP000235965">
    <property type="component" value="Unassembled WGS sequence"/>
</dbReference>
<feature type="coiled-coil region" evidence="1">
    <location>
        <begin position="822"/>
        <end position="965"/>
    </location>
</feature>
<dbReference type="PANTHER" id="PTHR45904:SF2">
    <property type="entry name" value="TRNA (URACIL-5-)-METHYLTRANSFERASE HOMOLOG A"/>
    <property type="match status" value="1"/>
</dbReference>
<feature type="region of interest" description="Disordered" evidence="2">
    <location>
        <begin position="1050"/>
        <end position="1085"/>
    </location>
</feature>
<dbReference type="Pfam" id="PF10294">
    <property type="entry name" value="Methyltransf_16"/>
    <property type="match status" value="1"/>
</dbReference>
<sequence length="1287" mass="147746">MASVNRVNSVRDKFNGRDGASKVSGTQMESSNEEGDISSHVSYSELMFDEDTDKEIESFLRPELIPEKDVSQDDVLKTQHANEQTCSTTADNRAILTKEEVDGVAETKNCMQIETKRCEKRIEITETSPRKHVRNSDGNDTGIAENDAMNSLKEMRHSDDSSGSKTGKKNNTNVAHAKVKVLTAEAKSLKVPSTKTALSPMWDNYILVVSGIPPRDAGHLKKVLNGVLGDNSHRIRQSEKGATVVYLHFLNQQDMKVARAHLHNQRIANYKLTVTVDRPSGLKQKFEGNHEGPAVKRMRKQKKLLQFFEKSYEEQIELKTADIRTKLHDLNRYIAKKSPELSNFIRQRQLKHGGAICALDKFKDCSPSERVVSVCWFAVGSDKETGQLVVGIHEGNGHVRKLSSVKQNYPDHVVKIAEVFEEFVHTQGNQKMWHKLVIHTNSVQDLMLLVFLDCTNDELKRVHDEMKIFFTSGEGMKCHVTSVYIRDMNNRDTKVTALDLVLGEPCLEDTVAGLKLQLPPIKHLWNSVHGAETLCKVMEELLAPTKKTTVLEIGCGIGLVGLHLSKVAGEVLSVDTESTMEVAKKNAANNGITHCKYFGGKSEDMIQELVKEQTCDEICAVVMFCRNRSYKIVTALEQLRKVQHLNRLVLVEDKAFTFNTIQSLSALSNEKEMGNPFFPVKVAPVDWPNSKGYLLLFLLERIGRDDMGTFQMNDKSVPRKSEVHRKASASKKRYIRGKQGGRHLLPTSVWDRTVFLQPSCDVGPEIRAGTAHNSLFENTASNMQLQVAEEIQRAYFGAVGNVENVADKFYLREIMIENQRRQMEEEQRRQMEEVRIRQIQEEELNRRMLEAKRRQIQVEEEDWVRQVQEEEQRRRIRDEDWMRCIQENERRRQIEEEERRKIQEEEWRRQIQEEERKIHEEHRRRLQEEEWRRRIQEEEWRRPLLEELQKREMLTEERKRQIEEEWMSQMRGENYRGPVLEEAYRGQMEEERERKLVRMSSNLRSRNDMVEDLIADSLREAAIPQLSADAAQKVKHLVAEAIRSVGVANQDKRHDVSTSRGVGGIHPESTVSRFGRPDKEMPEAGVFEGGYSRQVKEVDYLHESRHDMYGGALQKHSFEQDDLKSQQYSLIRNQKISSETSLNLPSILDLKLKPPEVTGASSSDMQHLSRNPRISSETSLNLPSIFDLKLKPPELIGASSSDMQHPEDKCFLEVGNQRHGQVLTAQNELDINVTRGQQAGRFSTAAVQDVGSARRDRKPREFNAHMQLDRLADKQAADIFKRRSDLF</sequence>
<evidence type="ECO:0000313" key="5">
    <source>
        <dbReference type="Proteomes" id="UP000235965"/>
    </source>
</evidence>
<feature type="compositionally biased region" description="Low complexity" evidence="2">
    <location>
        <begin position="163"/>
        <end position="173"/>
    </location>
</feature>
<name>A0A2J7Q406_9NEOP</name>
<dbReference type="GO" id="GO:0003723">
    <property type="term" value="F:RNA binding"/>
    <property type="evidence" value="ECO:0007669"/>
    <property type="project" value="TreeGrafter"/>
</dbReference>
<evidence type="ECO:0000256" key="1">
    <source>
        <dbReference type="SAM" id="Coils"/>
    </source>
</evidence>
<comment type="caution">
    <text evidence="4">The sequence shown here is derived from an EMBL/GenBank/DDBJ whole genome shotgun (WGS) entry which is preliminary data.</text>
</comment>
<dbReference type="InterPro" id="IPR001315">
    <property type="entry name" value="CARD"/>
</dbReference>
<gene>
    <name evidence="4" type="ORF">B7P43_G17107</name>
</gene>
<dbReference type="InParanoid" id="A0A2J7Q406"/>
<dbReference type="Gene3D" id="3.40.50.150">
    <property type="entry name" value="Vaccinia Virus protein VP39"/>
    <property type="match status" value="1"/>
</dbReference>